<dbReference type="Pfam" id="PF13795">
    <property type="entry name" value="HupE_UreJ_2"/>
    <property type="match status" value="1"/>
</dbReference>
<dbReference type="RefSeq" id="WP_377178024.1">
    <property type="nucleotide sequence ID" value="NZ_JBHUJB010000035.1"/>
</dbReference>
<dbReference type="Proteomes" id="UP001597389">
    <property type="component" value="Unassembled WGS sequence"/>
</dbReference>
<reference evidence="3" key="1">
    <citation type="journal article" date="2019" name="Int. J. Syst. Evol. Microbiol.">
        <title>The Global Catalogue of Microorganisms (GCM) 10K type strain sequencing project: providing services to taxonomists for standard genome sequencing and annotation.</title>
        <authorList>
            <consortium name="The Broad Institute Genomics Platform"/>
            <consortium name="The Broad Institute Genome Sequencing Center for Infectious Disease"/>
            <person name="Wu L."/>
            <person name="Ma J."/>
        </authorList>
    </citation>
    <scope>NUCLEOTIDE SEQUENCE [LARGE SCALE GENOMIC DNA]</scope>
    <source>
        <strain evidence="3">CCUG 57942</strain>
    </source>
</reference>
<gene>
    <name evidence="2" type="ORF">ACFSW8_09035</name>
</gene>
<proteinExistence type="predicted"/>
<comment type="caution">
    <text evidence="2">The sequence shown here is derived from an EMBL/GenBank/DDBJ whole genome shotgun (WGS) entry which is preliminary data.</text>
</comment>
<feature type="transmembrane region" description="Helical" evidence="1">
    <location>
        <begin position="235"/>
        <end position="255"/>
    </location>
</feature>
<organism evidence="2 3">
    <name type="scientific">Rubritalea tangerina</name>
    <dbReference type="NCBI Taxonomy" id="430798"/>
    <lineage>
        <taxon>Bacteria</taxon>
        <taxon>Pseudomonadati</taxon>
        <taxon>Verrucomicrobiota</taxon>
        <taxon>Verrucomicrobiia</taxon>
        <taxon>Verrucomicrobiales</taxon>
        <taxon>Rubritaleaceae</taxon>
        <taxon>Rubritalea</taxon>
    </lineage>
</organism>
<evidence type="ECO:0000313" key="2">
    <source>
        <dbReference type="EMBL" id="MFD2159041.1"/>
    </source>
</evidence>
<feature type="transmembrane region" description="Helical" evidence="1">
    <location>
        <begin position="304"/>
        <end position="322"/>
    </location>
</feature>
<keyword evidence="1" id="KW-0472">Membrane</keyword>
<keyword evidence="1" id="KW-1133">Transmembrane helix</keyword>
<accession>A0ABW4ZAL8</accession>
<keyword evidence="3" id="KW-1185">Reference proteome</keyword>
<protein>
    <submittedName>
        <fullName evidence="2">HupE/UreJ family protein</fullName>
    </submittedName>
</protein>
<dbReference type="EMBL" id="JBHUJB010000035">
    <property type="protein sequence ID" value="MFD2159041.1"/>
    <property type="molecule type" value="Genomic_DNA"/>
</dbReference>
<feature type="transmembrane region" description="Helical" evidence="1">
    <location>
        <begin position="175"/>
        <end position="198"/>
    </location>
</feature>
<sequence>MKLYRFIVLIFLITSSGVLAHEMRPAYLEIQEITDGQYDVLWKVPAKGMDQRLSLNLRFSDGVETLSEPVSGFVGGAHIQRMQVSKSGGLAGASIYIDGLERTLTDVLCRVEYANGTSLTHRLTPENSSYLIPEEPTIGEVIWTYLVLGVEHILLGIDHLLFVLALLLVVRSWKLLIGTITAFTLAHSITLGLASLGFVSVPGAPVEAIIALSIVFVAAEILRSYQGKPGLTERAPWVVAFSFGLLHGFGFAGALSEIGLPQSAIPMALLSFNIGVELGQLAFVAVLVGGYHLVRRLPLRMPDWSRYVAPYAIGSVAAFWVLERVVAFWP</sequence>
<keyword evidence="1" id="KW-0812">Transmembrane</keyword>
<feature type="transmembrane region" description="Helical" evidence="1">
    <location>
        <begin position="267"/>
        <end position="292"/>
    </location>
</feature>
<feature type="transmembrane region" description="Helical" evidence="1">
    <location>
        <begin position="142"/>
        <end position="168"/>
    </location>
</feature>
<evidence type="ECO:0000256" key="1">
    <source>
        <dbReference type="SAM" id="Phobius"/>
    </source>
</evidence>
<dbReference type="InterPro" id="IPR032809">
    <property type="entry name" value="Put_HupE_UreJ"/>
</dbReference>
<evidence type="ECO:0000313" key="3">
    <source>
        <dbReference type="Proteomes" id="UP001597389"/>
    </source>
</evidence>
<feature type="transmembrane region" description="Helical" evidence="1">
    <location>
        <begin position="204"/>
        <end position="223"/>
    </location>
</feature>
<name>A0ABW4ZAL8_9BACT</name>